<organism evidence="5 6">
    <name type="scientific">Aminipila luticellarii</name>
    <dbReference type="NCBI Taxonomy" id="2507160"/>
    <lineage>
        <taxon>Bacteria</taxon>
        <taxon>Bacillati</taxon>
        <taxon>Bacillota</taxon>
        <taxon>Clostridia</taxon>
        <taxon>Peptostreptococcales</taxon>
        <taxon>Anaerovoracaceae</taxon>
        <taxon>Aminipila</taxon>
    </lineage>
</organism>
<evidence type="ECO:0000259" key="4">
    <source>
        <dbReference type="Pfam" id="PF05193"/>
    </source>
</evidence>
<protein>
    <submittedName>
        <fullName evidence="5">Insulinase family protein</fullName>
    </submittedName>
</protein>
<feature type="domain" description="Peptidase M16 C-terminal" evidence="4">
    <location>
        <begin position="182"/>
        <end position="356"/>
    </location>
</feature>
<dbReference type="EMBL" id="CP035281">
    <property type="protein sequence ID" value="QAT42918.1"/>
    <property type="molecule type" value="Genomic_DNA"/>
</dbReference>
<proteinExistence type="inferred from homology"/>
<evidence type="ECO:0000313" key="5">
    <source>
        <dbReference type="EMBL" id="QAT42918.1"/>
    </source>
</evidence>
<dbReference type="InterPro" id="IPR001431">
    <property type="entry name" value="Pept_M16_Zn_BS"/>
</dbReference>
<dbReference type="Pfam" id="PF00675">
    <property type="entry name" value="Peptidase_M16"/>
    <property type="match status" value="1"/>
</dbReference>
<sequence length="433" mass="49116">MNMTINKLNYRKKSGEGMIETRKLDCGTRIVMEQIPYVQSVAIGIWVKTGAVDEIKNISGISHFIEHMMFKGTEKRSAKKIAEDVDRIGGQINAFTGREATCYYMKTLNSNAEQAAEILLDMFLNSTFDKTEMSREKQVIYEEMKMIEDTPDDYAHEEISDLIFKGCPYEKSIIGTQSSLKSISQATLKKYIEDEYTRDSLVISIVGNVDMDSLCRIFDGKLSQLKAEKLAKKFYNEEYEPHFKVKVKDIEQSHLCMGTRGISLEDDRYYALSLLNNIMGGSMSSRLFQNIREQKGLAYSVYSHASSFANAGYYNIYAGVSHDKISDAIHGIKEELESLKKDGITEDELHVAKEQLKASYIFGQENVNGRMFSNGKNTILLNRIYTPEEVIGEIDAVTMEDIRKASALIDDIEQYSAVIVTNKKCDLKKIVRS</sequence>
<dbReference type="Pfam" id="PF05193">
    <property type="entry name" value="Peptidase_M16_C"/>
    <property type="match status" value="1"/>
</dbReference>
<dbReference type="AlphaFoldDB" id="A0A410PVI3"/>
<dbReference type="InterPro" id="IPR011249">
    <property type="entry name" value="Metalloenz_LuxS/M16"/>
</dbReference>
<name>A0A410PVI3_9FIRM</name>
<dbReference type="GO" id="GO:0046872">
    <property type="term" value="F:metal ion binding"/>
    <property type="evidence" value="ECO:0007669"/>
    <property type="project" value="InterPro"/>
</dbReference>
<dbReference type="KEGG" id="amij:EQM06_06530"/>
<dbReference type="OrthoDB" id="9811314at2"/>
<dbReference type="Gene3D" id="3.30.830.10">
    <property type="entry name" value="Metalloenzyme, LuxS/M16 peptidase-like"/>
    <property type="match status" value="2"/>
</dbReference>
<keyword evidence="6" id="KW-1185">Reference proteome</keyword>
<dbReference type="PANTHER" id="PTHR11851">
    <property type="entry name" value="METALLOPROTEASE"/>
    <property type="match status" value="1"/>
</dbReference>
<dbReference type="GO" id="GO:0006508">
    <property type="term" value="P:proteolysis"/>
    <property type="evidence" value="ECO:0007669"/>
    <property type="project" value="InterPro"/>
</dbReference>
<evidence type="ECO:0000256" key="1">
    <source>
        <dbReference type="ARBA" id="ARBA00007261"/>
    </source>
</evidence>
<dbReference type="SUPFAM" id="SSF63411">
    <property type="entry name" value="LuxS/MPP-like metallohydrolase"/>
    <property type="match status" value="2"/>
</dbReference>
<dbReference type="InterPro" id="IPR011765">
    <property type="entry name" value="Pept_M16_N"/>
</dbReference>
<evidence type="ECO:0000313" key="6">
    <source>
        <dbReference type="Proteomes" id="UP000287601"/>
    </source>
</evidence>
<dbReference type="PANTHER" id="PTHR11851:SF49">
    <property type="entry name" value="MITOCHONDRIAL-PROCESSING PEPTIDASE SUBUNIT ALPHA"/>
    <property type="match status" value="1"/>
</dbReference>
<gene>
    <name evidence="5" type="ORF">EQM06_06530</name>
</gene>
<dbReference type="GO" id="GO:0004222">
    <property type="term" value="F:metalloendopeptidase activity"/>
    <property type="evidence" value="ECO:0007669"/>
    <property type="project" value="InterPro"/>
</dbReference>
<dbReference type="InterPro" id="IPR007863">
    <property type="entry name" value="Peptidase_M16_C"/>
</dbReference>
<dbReference type="InterPro" id="IPR050361">
    <property type="entry name" value="MPP/UQCRC_Complex"/>
</dbReference>
<reference evidence="5 6" key="1">
    <citation type="submission" date="2019-01" db="EMBL/GenBank/DDBJ databases">
        <title>Draft genomes of a novel of Aminipila strains.</title>
        <authorList>
            <person name="Ma S."/>
        </authorList>
    </citation>
    <scope>NUCLEOTIDE SEQUENCE [LARGE SCALE GENOMIC DNA]</scope>
    <source>
        <strain evidence="6">JN-39</strain>
    </source>
</reference>
<dbReference type="PROSITE" id="PS00143">
    <property type="entry name" value="INSULINASE"/>
    <property type="match status" value="1"/>
</dbReference>
<accession>A0A410PVI3</accession>
<feature type="domain" description="Peptidase M16 N-terminal" evidence="3">
    <location>
        <begin position="29"/>
        <end position="176"/>
    </location>
</feature>
<evidence type="ECO:0000256" key="2">
    <source>
        <dbReference type="RuleBase" id="RU004447"/>
    </source>
</evidence>
<comment type="similarity">
    <text evidence="1 2">Belongs to the peptidase M16 family.</text>
</comment>
<dbReference type="FunFam" id="3.30.830.10:FF:000008">
    <property type="entry name" value="Mitochondrial-processing peptidase subunit beta"/>
    <property type="match status" value="1"/>
</dbReference>
<evidence type="ECO:0000259" key="3">
    <source>
        <dbReference type="Pfam" id="PF00675"/>
    </source>
</evidence>
<dbReference type="Proteomes" id="UP000287601">
    <property type="component" value="Chromosome"/>
</dbReference>